<evidence type="ECO:0000313" key="2">
    <source>
        <dbReference type="Proteomes" id="UP000297385"/>
    </source>
</evidence>
<name>A0A4Y8N7I2_9BURK</name>
<comment type="caution">
    <text evidence="1">The sequence shown here is derived from an EMBL/GenBank/DDBJ whole genome shotgun (WGS) entry which is preliminary data.</text>
</comment>
<gene>
    <name evidence="1" type="ORF">E2553_11940</name>
</gene>
<dbReference type="AlphaFoldDB" id="A0A4Y8N7I2"/>
<reference evidence="1 2" key="1">
    <citation type="submission" date="2019-03" db="EMBL/GenBank/DDBJ databases">
        <title>Complete Genome Sequence of Paraburkholderia dipogonis ICMP 19430T, a Nitrogen-fixing Symbiont of the South African Invasive Legume Dipogon lignosus in New Zealand.</title>
        <authorList>
            <person name="De Meyer S.E."/>
        </authorList>
    </citation>
    <scope>NUCLEOTIDE SEQUENCE [LARGE SCALE GENOMIC DNA]</scope>
    <source>
        <strain evidence="1 2">ICMP 19430</strain>
    </source>
</reference>
<organism evidence="1 2">
    <name type="scientific">Paraburkholderia dipogonis</name>
    <dbReference type="NCBI Taxonomy" id="1211383"/>
    <lineage>
        <taxon>Bacteria</taxon>
        <taxon>Pseudomonadati</taxon>
        <taxon>Pseudomonadota</taxon>
        <taxon>Betaproteobacteria</taxon>
        <taxon>Burkholderiales</taxon>
        <taxon>Burkholderiaceae</taxon>
        <taxon>Paraburkholderia</taxon>
    </lineage>
</organism>
<accession>A0A4Y8N7I2</accession>
<proteinExistence type="predicted"/>
<sequence length="125" mass="13810">MKIHQGFQSLANPEFCFRYNAPHAQGTVHATRRCVPIKNGHADRHSSMGCRTFGRPSSIDAFDAHVLPSQAPRACYGLNCRDAGWGLRRRSCALSFARKSVFATFDGGMWGLVRLPGTGCARREN</sequence>
<dbReference type="EMBL" id="SNVI01000001">
    <property type="protein sequence ID" value="TFE45665.1"/>
    <property type="molecule type" value="Genomic_DNA"/>
</dbReference>
<dbReference type="Proteomes" id="UP000297385">
    <property type="component" value="Unassembled WGS sequence"/>
</dbReference>
<evidence type="ECO:0000313" key="1">
    <source>
        <dbReference type="EMBL" id="TFE45665.1"/>
    </source>
</evidence>
<protein>
    <submittedName>
        <fullName evidence="1">Uncharacterized protein</fullName>
    </submittedName>
</protein>